<dbReference type="InterPro" id="IPR009898">
    <property type="entry name" value="DUF1440"/>
</dbReference>
<name>A0A4U3LWJ2_9ACTN</name>
<comment type="caution">
    <text evidence="2">The sequence shown here is derived from an EMBL/GenBank/DDBJ whole genome shotgun (WGS) entry which is preliminary data.</text>
</comment>
<evidence type="ECO:0000313" key="2">
    <source>
        <dbReference type="EMBL" id="TKK80182.1"/>
    </source>
</evidence>
<keyword evidence="1" id="KW-0812">Transmembrane</keyword>
<accession>A0A4U3LWJ2</accession>
<evidence type="ECO:0000256" key="1">
    <source>
        <dbReference type="SAM" id="Phobius"/>
    </source>
</evidence>
<evidence type="ECO:0000313" key="3">
    <source>
        <dbReference type="Proteomes" id="UP000305836"/>
    </source>
</evidence>
<keyword evidence="1" id="KW-1133">Transmembrane helix</keyword>
<dbReference type="Pfam" id="PF07274">
    <property type="entry name" value="DUF1440"/>
    <property type="match status" value="1"/>
</dbReference>
<protein>
    <submittedName>
        <fullName evidence="2">DUF1440 domain-containing protein</fullName>
    </submittedName>
</protein>
<reference evidence="2 3" key="1">
    <citation type="submission" date="2019-04" db="EMBL/GenBank/DDBJ databases">
        <title>Kribbella sp. NEAU-THZ 27 nov., a novel actinomycete isolated from soil.</title>
        <authorList>
            <person name="Duan L."/>
        </authorList>
    </citation>
    <scope>NUCLEOTIDE SEQUENCE [LARGE SCALE GENOMIC DNA]</scope>
    <source>
        <strain evidence="3">NEAU-THZ27</strain>
    </source>
</reference>
<organism evidence="2 3">
    <name type="scientific">Kribbella jiaozuonensis</name>
    <dbReference type="NCBI Taxonomy" id="2575441"/>
    <lineage>
        <taxon>Bacteria</taxon>
        <taxon>Bacillati</taxon>
        <taxon>Actinomycetota</taxon>
        <taxon>Actinomycetes</taxon>
        <taxon>Propionibacteriales</taxon>
        <taxon>Kribbellaceae</taxon>
        <taxon>Kribbella</taxon>
    </lineage>
</organism>
<proteinExistence type="predicted"/>
<dbReference type="Proteomes" id="UP000305836">
    <property type="component" value="Unassembled WGS sequence"/>
</dbReference>
<sequence length="171" mass="18520">MMVTPLGAVVRGLIAGTVGTVAMDTLLYAEYRRGGGKSGVRRWEFSEDIKTWDDAPAPAQVGRRLFEGMFRHELPNSRAALVNNLTHWAFGILNGAAYGVVVGSVPKARIWYGVPFAATVWGTGYVVLPAAGLYSPIWDYSIKVLAKDLTAHLVYGLTTATAYKVLGSRDD</sequence>
<dbReference type="AlphaFoldDB" id="A0A4U3LWJ2"/>
<keyword evidence="1" id="KW-0472">Membrane</keyword>
<keyword evidence="3" id="KW-1185">Reference proteome</keyword>
<feature type="transmembrane region" description="Helical" evidence="1">
    <location>
        <begin position="6"/>
        <end position="29"/>
    </location>
</feature>
<gene>
    <name evidence="2" type="ORF">FDA38_17790</name>
</gene>
<dbReference type="EMBL" id="SZPZ01000002">
    <property type="protein sequence ID" value="TKK80182.1"/>
    <property type="molecule type" value="Genomic_DNA"/>
</dbReference>
<dbReference type="OrthoDB" id="4747531at2"/>